<name>A0ABY8QYK1_9MICO</name>
<dbReference type="CDD" id="cd18550">
    <property type="entry name" value="ABC_6TM_exporter_like"/>
    <property type="match status" value="1"/>
</dbReference>
<dbReference type="SUPFAM" id="SSF90123">
    <property type="entry name" value="ABC transporter transmembrane region"/>
    <property type="match status" value="1"/>
</dbReference>
<dbReference type="InterPro" id="IPR039421">
    <property type="entry name" value="Type_1_exporter"/>
</dbReference>
<evidence type="ECO:0000259" key="8">
    <source>
        <dbReference type="PROSITE" id="PS50893"/>
    </source>
</evidence>
<keyword evidence="4 10" id="KW-0067">ATP-binding</keyword>
<dbReference type="PANTHER" id="PTHR43394">
    <property type="entry name" value="ATP-DEPENDENT PERMEASE MDL1, MITOCHONDRIAL"/>
    <property type="match status" value="1"/>
</dbReference>
<protein>
    <submittedName>
        <fullName evidence="10">ABC transporter ATP-binding protein</fullName>
    </submittedName>
</protein>
<feature type="transmembrane region" description="Helical" evidence="7">
    <location>
        <begin position="161"/>
        <end position="178"/>
    </location>
</feature>
<dbReference type="InterPro" id="IPR017871">
    <property type="entry name" value="ABC_transporter-like_CS"/>
</dbReference>
<evidence type="ECO:0000256" key="3">
    <source>
        <dbReference type="ARBA" id="ARBA00022741"/>
    </source>
</evidence>
<dbReference type="Pfam" id="PF00664">
    <property type="entry name" value="ABC_membrane"/>
    <property type="match status" value="1"/>
</dbReference>
<dbReference type="GO" id="GO:0005524">
    <property type="term" value="F:ATP binding"/>
    <property type="evidence" value="ECO:0007669"/>
    <property type="project" value="UniProtKB-KW"/>
</dbReference>
<dbReference type="PROSITE" id="PS00211">
    <property type="entry name" value="ABC_TRANSPORTER_1"/>
    <property type="match status" value="1"/>
</dbReference>
<evidence type="ECO:0000256" key="7">
    <source>
        <dbReference type="SAM" id="Phobius"/>
    </source>
</evidence>
<dbReference type="Pfam" id="PF00005">
    <property type="entry name" value="ABC_tran"/>
    <property type="match status" value="1"/>
</dbReference>
<dbReference type="PROSITE" id="PS50929">
    <property type="entry name" value="ABC_TM1F"/>
    <property type="match status" value="1"/>
</dbReference>
<feature type="transmembrane region" description="Helical" evidence="7">
    <location>
        <begin position="267"/>
        <end position="291"/>
    </location>
</feature>
<gene>
    <name evidence="10" type="ORF">LWF01_07600</name>
</gene>
<dbReference type="PANTHER" id="PTHR43394:SF1">
    <property type="entry name" value="ATP-BINDING CASSETTE SUB-FAMILY B MEMBER 10, MITOCHONDRIAL"/>
    <property type="match status" value="1"/>
</dbReference>
<evidence type="ECO:0000256" key="4">
    <source>
        <dbReference type="ARBA" id="ARBA00022840"/>
    </source>
</evidence>
<dbReference type="InterPro" id="IPR011527">
    <property type="entry name" value="ABC1_TM_dom"/>
</dbReference>
<reference evidence="10 11" key="1">
    <citation type="submission" date="2023-05" db="EMBL/GenBank/DDBJ databases">
        <title>Lithophilousrod everest ZFBP1038 complete genpme.</title>
        <authorList>
            <person name="Tian M."/>
        </authorList>
    </citation>
    <scope>NUCLEOTIDE SEQUENCE [LARGE SCALE GENOMIC DNA]</scope>
    <source>
        <strain evidence="10 11">ZFBP1038</strain>
    </source>
</reference>
<sequence length="622" mass="67919">MGGPRQMSPRDTASKEKPPVENLGRRVWSLFDDYRRWLVLTALLILVGAGLSVLTPFLTQAAFDRGLFPPDGTPNLRLLAILVAGMILVPALTSVVAVARTYFTTRVGNRVMADLRGRLFAHLEKMELGFFTGTRTGVIQSRLANDVGGVQGVLTDTASSILSNAVTVLAAVVAMFFLSWQLTVISLVLLPFLVLLQVRVGRRRRALAAKAQESLSEMTAITQEALSVSGIVLAKVFNQQGAEVERYSRANEVQARLQIKQQMAGQWFFAAVQTFVAVTPAVVYLVAGYMISGGVDLTAGTLVAFTTLQARLMQPVVSLLRVSLDVQTSMALFARIFEYLDLKPAITEPEDPVVLDEREVRGRVTFDDVSFRYPGAASVPSGDRPLRNEGWALQHINIDVRPGQLVAFVGPSGAGKTTLSYLIPRLYDVSAGRMLLDGHDVRELSLDSLFAAIGMVTQETYLFHASIRDNLRYAKPDADDDELIAAAKAANIHERIITFDDGYDTLVGERGYRLSGGEKQRMAIARVLLKDPKVLILDEATSALDTGSERLVQQALDQAMAGRTTVAIAHRLSTILKADLIYVIDEGQVKESGTHQELLELGGMYAWLYSMDASFIQDADAG</sequence>
<dbReference type="InterPro" id="IPR027417">
    <property type="entry name" value="P-loop_NTPase"/>
</dbReference>
<evidence type="ECO:0000259" key="9">
    <source>
        <dbReference type="PROSITE" id="PS50929"/>
    </source>
</evidence>
<keyword evidence="11" id="KW-1185">Reference proteome</keyword>
<keyword evidence="6 7" id="KW-0472">Membrane</keyword>
<feature type="domain" description="ABC transmembrane type-1" evidence="9">
    <location>
        <begin position="39"/>
        <end position="328"/>
    </location>
</feature>
<dbReference type="InterPro" id="IPR036640">
    <property type="entry name" value="ABC1_TM_sf"/>
</dbReference>
<dbReference type="Gene3D" id="3.40.50.300">
    <property type="entry name" value="P-loop containing nucleotide triphosphate hydrolases"/>
    <property type="match status" value="1"/>
</dbReference>
<dbReference type="Proteomes" id="UP001209083">
    <property type="component" value="Chromosome"/>
</dbReference>
<keyword evidence="5 7" id="KW-1133">Transmembrane helix</keyword>
<evidence type="ECO:0000313" key="10">
    <source>
        <dbReference type="EMBL" id="WGW14033.1"/>
    </source>
</evidence>
<feature type="transmembrane region" description="Helical" evidence="7">
    <location>
        <begin position="184"/>
        <end position="201"/>
    </location>
</feature>
<evidence type="ECO:0000256" key="2">
    <source>
        <dbReference type="ARBA" id="ARBA00022692"/>
    </source>
</evidence>
<evidence type="ECO:0000313" key="11">
    <source>
        <dbReference type="Proteomes" id="UP001209083"/>
    </source>
</evidence>
<dbReference type="InterPro" id="IPR003439">
    <property type="entry name" value="ABC_transporter-like_ATP-bd"/>
</dbReference>
<evidence type="ECO:0000256" key="1">
    <source>
        <dbReference type="ARBA" id="ARBA00004651"/>
    </source>
</evidence>
<dbReference type="InterPro" id="IPR003593">
    <property type="entry name" value="AAA+_ATPase"/>
</dbReference>
<accession>A0ABY8QYK1</accession>
<keyword evidence="3" id="KW-0547">Nucleotide-binding</keyword>
<dbReference type="PROSITE" id="PS50893">
    <property type="entry name" value="ABC_TRANSPORTER_2"/>
    <property type="match status" value="1"/>
</dbReference>
<feature type="domain" description="ABC transporter" evidence="8">
    <location>
        <begin position="364"/>
        <end position="611"/>
    </location>
</feature>
<organism evidence="10 11">
    <name type="scientific">Saxibacter everestensis</name>
    <dbReference type="NCBI Taxonomy" id="2909229"/>
    <lineage>
        <taxon>Bacteria</taxon>
        <taxon>Bacillati</taxon>
        <taxon>Actinomycetota</taxon>
        <taxon>Actinomycetes</taxon>
        <taxon>Micrococcales</taxon>
        <taxon>Brevibacteriaceae</taxon>
        <taxon>Saxibacter</taxon>
    </lineage>
</organism>
<dbReference type="Gene3D" id="1.20.1560.10">
    <property type="entry name" value="ABC transporter type 1, transmembrane domain"/>
    <property type="match status" value="1"/>
</dbReference>
<comment type="subcellular location">
    <subcellularLocation>
        <location evidence="1">Cell membrane</location>
        <topology evidence="1">Multi-pass membrane protein</topology>
    </subcellularLocation>
</comment>
<feature type="transmembrane region" description="Helical" evidence="7">
    <location>
        <begin position="78"/>
        <end position="103"/>
    </location>
</feature>
<evidence type="ECO:0000256" key="6">
    <source>
        <dbReference type="ARBA" id="ARBA00023136"/>
    </source>
</evidence>
<evidence type="ECO:0000256" key="5">
    <source>
        <dbReference type="ARBA" id="ARBA00022989"/>
    </source>
</evidence>
<feature type="transmembrane region" description="Helical" evidence="7">
    <location>
        <begin position="37"/>
        <end position="58"/>
    </location>
</feature>
<dbReference type="SUPFAM" id="SSF52540">
    <property type="entry name" value="P-loop containing nucleoside triphosphate hydrolases"/>
    <property type="match status" value="1"/>
</dbReference>
<proteinExistence type="predicted"/>
<keyword evidence="2 7" id="KW-0812">Transmembrane</keyword>
<dbReference type="EMBL" id="CP090958">
    <property type="protein sequence ID" value="WGW14033.1"/>
    <property type="molecule type" value="Genomic_DNA"/>
</dbReference>
<dbReference type="SMART" id="SM00382">
    <property type="entry name" value="AAA"/>
    <property type="match status" value="1"/>
</dbReference>